<feature type="non-terminal residue" evidence="6">
    <location>
        <position position="1"/>
    </location>
</feature>
<dbReference type="GO" id="GO:0009007">
    <property type="term" value="F:site-specific DNA-methyltransferase (adenine-specific) activity"/>
    <property type="evidence" value="ECO:0007669"/>
    <property type="project" value="UniProtKB-EC"/>
</dbReference>
<feature type="non-terminal residue" evidence="6">
    <location>
        <position position="586"/>
    </location>
</feature>
<dbReference type="PANTHER" id="PTHR33841:SF1">
    <property type="entry name" value="DNA METHYLTRANSFERASE A"/>
    <property type="match status" value="1"/>
</dbReference>
<dbReference type="EMBL" id="LAZR01031686">
    <property type="protein sequence ID" value="KKL53008.1"/>
    <property type="molecule type" value="Genomic_DNA"/>
</dbReference>
<evidence type="ECO:0000256" key="2">
    <source>
        <dbReference type="ARBA" id="ARBA00022603"/>
    </source>
</evidence>
<keyword evidence="2" id="KW-0489">Methyltransferase</keyword>
<dbReference type="EC" id="2.1.1.72" evidence="1"/>
<evidence type="ECO:0000256" key="1">
    <source>
        <dbReference type="ARBA" id="ARBA00011900"/>
    </source>
</evidence>
<comment type="catalytic activity">
    <reaction evidence="4">
        <text>a 2'-deoxyadenosine in DNA + S-adenosyl-L-methionine = an N(6)-methyl-2'-deoxyadenosine in DNA + S-adenosyl-L-homocysteine + H(+)</text>
        <dbReference type="Rhea" id="RHEA:15197"/>
        <dbReference type="Rhea" id="RHEA-COMP:12418"/>
        <dbReference type="Rhea" id="RHEA-COMP:12419"/>
        <dbReference type="ChEBI" id="CHEBI:15378"/>
        <dbReference type="ChEBI" id="CHEBI:57856"/>
        <dbReference type="ChEBI" id="CHEBI:59789"/>
        <dbReference type="ChEBI" id="CHEBI:90615"/>
        <dbReference type="ChEBI" id="CHEBI:90616"/>
        <dbReference type="EC" id="2.1.1.72"/>
    </reaction>
</comment>
<organism evidence="6">
    <name type="scientific">marine sediment metagenome</name>
    <dbReference type="NCBI Taxonomy" id="412755"/>
    <lineage>
        <taxon>unclassified sequences</taxon>
        <taxon>metagenomes</taxon>
        <taxon>ecological metagenomes</taxon>
    </lineage>
</organism>
<dbReference type="InterPro" id="IPR046816">
    <property type="entry name" value="MmeI_Mtase"/>
</dbReference>
<dbReference type="PANTHER" id="PTHR33841">
    <property type="entry name" value="DNA METHYLTRANSFERASE YEEA-RELATED"/>
    <property type="match status" value="1"/>
</dbReference>
<evidence type="ECO:0000259" key="5">
    <source>
        <dbReference type="Pfam" id="PF20473"/>
    </source>
</evidence>
<dbReference type="GO" id="GO:0032259">
    <property type="term" value="P:methylation"/>
    <property type="evidence" value="ECO:0007669"/>
    <property type="project" value="UniProtKB-KW"/>
</dbReference>
<dbReference type="SUPFAM" id="SSF53335">
    <property type="entry name" value="S-adenosyl-L-methionine-dependent methyltransferases"/>
    <property type="match status" value="1"/>
</dbReference>
<evidence type="ECO:0000256" key="4">
    <source>
        <dbReference type="ARBA" id="ARBA00047942"/>
    </source>
</evidence>
<accession>A0A0F9CUD9</accession>
<comment type="caution">
    <text evidence="6">The sequence shown here is derived from an EMBL/GenBank/DDBJ whole genome shotgun (WGS) entry which is preliminary data.</text>
</comment>
<evidence type="ECO:0000256" key="3">
    <source>
        <dbReference type="ARBA" id="ARBA00022679"/>
    </source>
</evidence>
<dbReference type="InterPro" id="IPR029063">
    <property type="entry name" value="SAM-dependent_MTases_sf"/>
</dbReference>
<sequence length="586" mass="67641">SHQLKNHAKIGLHICEDDNFNERNDTNYQKKSQHDHFQRFILLNEGVRWGLLSNGKYIRFLGEYSNIYAKGFIQFNLDSIFINKDESEFWVFYALIHYTRFNETYGLNPDDWIDKLKKKWKNLSKKLSSEDVDINSNIISEEVLKIYNKYLNEFIVKANNKGILAIKSSDSEIFMQNIKSEGVELGETGRDFYLKELDSVITKINENLSIIQRLQKRSQEEGIEAGKKLRENVKNSLVLMGEGLINSSNAFTNDILRGNVEIKDFYQELLRITYRIIFTLYAEAKNLLPDVTTIYYNDLGLTYLRKKAQQPIRDDQNTDLWYRLLLLFNYLDIGEKSLGINAFSGELFNPKRIPLILDENYGLSLPNSILLKIIYELTIVDLGIGLQSINYSEIGEEEIGSIYEALLDFQPRYKKKDSPIYHFILEETDTERKGSGTYYTQKALIDILLRTALKPVVERKLNGLETKKSKLNALLDLKICDPACGGGSFLLASIDYLGKIFAQIEMEEEFPEENTLRQARRKILQNCIYGVDLNPMALELAKISLWLKVSVKEKPLTFLDNHLKLGNSLIGCTKKQPLSDLPIKSF</sequence>
<dbReference type="Pfam" id="PF20473">
    <property type="entry name" value="MmeI_Mtase"/>
    <property type="match status" value="1"/>
</dbReference>
<dbReference type="PRINTS" id="PR00507">
    <property type="entry name" value="N12N6MTFRASE"/>
</dbReference>
<keyword evidence="3" id="KW-0808">Transferase</keyword>
<feature type="domain" description="MmeI-like DNA-methyltransferase" evidence="5">
    <location>
        <begin position="471"/>
        <end position="548"/>
    </location>
</feature>
<evidence type="ECO:0000313" key="6">
    <source>
        <dbReference type="EMBL" id="KKL53008.1"/>
    </source>
</evidence>
<reference evidence="6" key="1">
    <citation type="journal article" date="2015" name="Nature">
        <title>Complex archaea that bridge the gap between prokaryotes and eukaryotes.</title>
        <authorList>
            <person name="Spang A."/>
            <person name="Saw J.H."/>
            <person name="Jorgensen S.L."/>
            <person name="Zaremba-Niedzwiedzka K."/>
            <person name="Martijn J."/>
            <person name="Lind A.E."/>
            <person name="van Eijk R."/>
            <person name="Schleper C."/>
            <person name="Guy L."/>
            <person name="Ettema T.J."/>
        </authorList>
    </citation>
    <scope>NUCLEOTIDE SEQUENCE</scope>
</reference>
<dbReference type="AlphaFoldDB" id="A0A0F9CUD9"/>
<proteinExistence type="predicted"/>
<name>A0A0F9CUD9_9ZZZZ</name>
<gene>
    <name evidence="6" type="ORF">LCGC14_2279740</name>
</gene>
<dbReference type="Gene3D" id="3.40.50.150">
    <property type="entry name" value="Vaccinia Virus protein VP39"/>
    <property type="match status" value="1"/>
</dbReference>
<dbReference type="InterPro" id="IPR050953">
    <property type="entry name" value="N4_N6_ade-DNA_methylase"/>
</dbReference>
<protein>
    <recommendedName>
        <fullName evidence="1">site-specific DNA-methyltransferase (adenine-specific)</fullName>
        <ecNumber evidence="1">2.1.1.72</ecNumber>
    </recommendedName>
</protein>